<protein>
    <submittedName>
        <fullName evidence="1">Uncharacterized protein</fullName>
    </submittedName>
</protein>
<name>A0A3B0V3H7_9ZZZZ</name>
<accession>A0A3B0V3H7</accession>
<evidence type="ECO:0000313" key="1">
    <source>
        <dbReference type="EMBL" id="VAW32427.1"/>
    </source>
</evidence>
<feature type="non-terminal residue" evidence="1">
    <location>
        <position position="21"/>
    </location>
</feature>
<sequence length="21" mass="2270">MKKVPQISLETAVSHIKSGDT</sequence>
<organism evidence="1">
    <name type="scientific">hydrothermal vent metagenome</name>
    <dbReference type="NCBI Taxonomy" id="652676"/>
    <lineage>
        <taxon>unclassified sequences</taxon>
        <taxon>metagenomes</taxon>
        <taxon>ecological metagenomes</taxon>
    </lineage>
</organism>
<gene>
    <name evidence="1" type="ORF">MNBD_CHLOROFLEXI01-4748</name>
</gene>
<dbReference type="EMBL" id="UOEU01000355">
    <property type="protein sequence ID" value="VAW32427.1"/>
    <property type="molecule type" value="Genomic_DNA"/>
</dbReference>
<reference evidence="1" key="1">
    <citation type="submission" date="2018-06" db="EMBL/GenBank/DDBJ databases">
        <authorList>
            <person name="Zhirakovskaya E."/>
        </authorList>
    </citation>
    <scope>NUCLEOTIDE SEQUENCE</scope>
</reference>
<dbReference type="AlphaFoldDB" id="A0A3B0V3H7"/>
<proteinExistence type="predicted"/>